<evidence type="ECO:0000313" key="2">
    <source>
        <dbReference type="EMBL" id="KEP46498.1"/>
    </source>
</evidence>
<dbReference type="AlphaFoldDB" id="A0A074RP76"/>
<proteinExistence type="predicted"/>
<organism evidence="2 3">
    <name type="scientific">Rhizoctonia solani 123E</name>
    <dbReference type="NCBI Taxonomy" id="1423351"/>
    <lineage>
        <taxon>Eukaryota</taxon>
        <taxon>Fungi</taxon>
        <taxon>Dikarya</taxon>
        <taxon>Basidiomycota</taxon>
        <taxon>Agaricomycotina</taxon>
        <taxon>Agaricomycetes</taxon>
        <taxon>Cantharellales</taxon>
        <taxon>Ceratobasidiaceae</taxon>
        <taxon>Rhizoctonia</taxon>
    </lineage>
</organism>
<dbReference type="STRING" id="1423351.A0A074RP76"/>
<keyword evidence="1" id="KW-0175">Coiled coil</keyword>
<accession>A0A074RP76</accession>
<name>A0A074RP76_9AGAM</name>
<dbReference type="InterPro" id="IPR027417">
    <property type="entry name" value="P-loop_NTPase"/>
</dbReference>
<evidence type="ECO:0000313" key="3">
    <source>
        <dbReference type="Proteomes" id="UP000027456"/>
    </source>
</evidence>
<dbReference type="Proteomes" id="UP000027456">
    <property type="component" value="Unassembled WGS sequence"/>
</dbReference>
<dbReference type="EMBL" id="AZST01001073">
    <property type="protein sequence ID" value="KEP46498.1"/>
    <property type="molecule type" value="Genomic_DNA"/>
</dbReference>
<keyword evidence="3" id="KW-1185">Reference proteome</keyword>
<protein>
    <submittedName>
        <fullName evidence="2">Uncharacterized protein</fullName>
    </submittedName>
</protein>
<dbReference type="OrthoDB" id="8954335at2759"/>
<comment type="caution">
    <text evidence="2">The sequence shown here is derived from an EMBL/GenBank/DDBJ whole genome shotgun (WGS) entry which is preliminary data.</text>
</comment>
<dbReference type="HOGENOM" id="CLU_507291_0_0_1"/>
<gene>
    <name evidence="2" type="ORF">V565_195510</name>
</gene>
<reference evidence="2 3" key="1">
    <citation type="submission" date="2013-12" db="EMBL/GenBank/DDBJ databases">
        <authorList>
            <person name="Cubeta M."/>
            <person name="Pakala S."/>
            <person name="Fedorova N."/>
            <person name="Thomas E."/>
            <person name="Dean R."/>
            <person name="Jabaji S."/>
            <person name="Neate S."/>
            <person name="Toda T."/>
            <person name="Tavantzis S."/>
            <person name="Vilgalys R."/>
            <person name="Bharathan N."/>
            <person name="Pakala S."/>
            <person name="Losada L.S."/>
            <person name="Zafar N."/>
            <person name="Nierman W."/>
        </authorList>
    </citation>
    <scope>NUCLEOTIDE SEQUENCE [LARGE SCALE GENOMIC DNA]</scope>
    <source>
        <strain evidence="2 3">123E</strain>
    </source>
</reference>
<dbReference type="Gene3D" id="3.40.50.300">
    <property type="entry name" value="P-loop containing nucleotide triphosphate hydrolases"/>
    <property type="match status" value="1"/>
</dbReference>
<sequence>MAHHSEWYPPGQVCSPPELPTYLKNVYDLKPIIGLPSDSEVVGIHDVMHAARKASDVPGVHNPGLILSLADHLFGVQMVRYRNKYFITLPSDTIYTPPNLPVHVSAKLQPVSGVPTDDEIMGVQDAVQTYQEMRRFPSMFDAHINMELSQHLFDLQMARYTRYVNKSQPSAPQGNIGSTRIPTFTDEKTTTASNNAGMGANAIDSPCLSQSLPAIDIHESVKGLNQVVTREVITSEKWNAIQNRESVNPVLDFGRFGSAKASLIDTACTQMEIEPSPALSSSDISVQCTVVDDHPFKLINTPGFDNPQKSNLEVFLDIAQYLQSGDLNPGVKGMIYVHHAGDSLQSRALMENLNVLFNVLLGHSALRLLRILVIPSQSTETEHCASTVVKMQTSDPVFSAAYKAGAHIVTSSLDEASIFDILKKFLTNDSVQLQIQCERPPNLCQAIEEALGYSDTNSVMAALALKEDSITQRFLPDLVAARKKLDATQKALEQARQALAESQRKAERYYAVYQQVEAQLGVEQKRVQNLSRQLQNM</sequence>
<feature type="coiled-coil region" evidence="1">
    <location>
        <begin position="478"/>
        <end position="533"/>
    </location>
</feature>
<evidence type="ECO:0000256" key="1">
    <source>
        <dbReference type="SAM" id="Coils"/>
    </source>
</evidence>